<organism evidence="2 3">
    <name type="scientific">Novosphingobium subterraneum</name>
    <dbReference type="NCBI Taxonomy" id="48936"/>
    <lineage>
        <taxon>Bacteria</taxon>
        <taxon>Pseudomonadati</taxon>
        <taxon>Pseudomonadota</taxon>
        <taxon>Alphaproteobacteria</taxon>
        <taxon>Sphingomonadales</taxon>
        <taxon>Sphingomonadaceae</taxon>
        <taxon>Novosphingobium</taxon>
    </lineage>
</organism>
<dbReference type="AlphaFoldDB" id="A0A0B8ZXA6"/>
<protein>
    <recommendedName>
        <fullName evidence="4">VanZ-like domain-containing protein</fullName>
    </recommendedName>
</protein>
<dbReference type="PANTHER" id="PTHR28008:SF1">
    <property type="entry name" value="DOMAIN PROTEIN, PUTATIVE (AFU_ORTHOLOGUE AFUA_3G10980)-RELATED"/>
    <property type="match status" value="1"/>
</dbReference>
<keyword evidence="1" id="KW-0812">Transmembrane</keyword>
<sequence length="121" mass="12896">MILQRYTRFAFLTLFCLTATAIVALALTPSPPALGIGDKIEHVIAFGCLSLLSLIAFPKQRKLVLALALATLGALIECLQLLPALRRSSDGIDWIADCAAIGIVFGSAAAMQRLEGWRSVA</sequence>
<evidence type="ECO:0000256" key="1">
    <source>
        <dbReference type="SAM" id="Phobius"/>
    </source>
</evidence>
<evidence type="ECO:0008006" key="4">
    <source>
        <dbReference type="Google" id="ProtNLM"/>
    </source>
</evidence>
<keyword evidence="1" id="KW-0472">Membrane</keyword>
<comment type="caution">
    <text evidence="2">The sequence shown here is derived from an EMBL/GenBank/DDBJ whole genome shotgun (WGS) entry which is preliminary data.</text>
</comment>
<proteinExistence type="predicted"/>
<gene>
    <name evidence="2" type="ORF">NJ75_04462</name>
</gene>
<dbReference type="EMBL" id="JRVC01000034">
    <property type="protein sequence ID" value="KHS41742.1"/>
    <property type="molecule type" value="Genomic_DNA"/>
</dbReference>
<keyword evidence="1" id="KW-1133">Transmembrane helix</keyword>
<dbReference type="Proteomes" id="UP000031338">
    <property type="component" value="Unassembled WGS sequence"/>
</dbReference>
<keyword evidence="3" id="KW-1185">Reference proteome</keyword>
<evidence type="ECO:0000313" key="2">
    <source>
        <dbReference type="EMBL" id="KHS41742.1"/>
    </source>
</evidence>
<accession>A0A0B8ZXA6</accession>
<feature type="transmembrane region" description="Helical" evidence="1">
    <location>
        <begin position="64"/>
        <end position="82"/>
    </location>
</feature>
<feature type="transmembrane region" description="Helical" evidence="1">
    <location>
        <begin position="40"/>
        <end position="57"/>
    </location>
</feature>
<dbReference type="PANTHER" id="PTHR28008">
    <property type="entry name" value="DOMAIN PROTEIN, PUTATIVE (AFU_ORTHOLOGUE AFUA_3G10980)-RELATED"/>
    <property type="match status" value="1"/>
</dbReference>
<evidence type="ECO:0000313" key="3">
    <source>
        <dbReference type="Proteomes" id="UP000031338"/>
    </source>
</evidence>
<reference evidence="2 3" key="1">
    <citation type="submission" date="2014-10" db="EMBL/GenBank/DDBJ databases">
        <title>Draft genome sequence of Novosphingobium subterraneum DSM 12447.</title>
        <authorList>
            <person name="Gan H.M."/>
            <person name="Gan H.Y."/>
            <person name="Savka M.A."/>
        </authorList>
    </citation>
    <scope>NUCLEOTIDE SEQUENCE [LARGE SCALE GENOMIC DNA]</scope>
    <source>
        <strain evidence="2 3">DSM 12447</strain>
    </source>
</reference>
<dbReference type="PATRIC" id="fig|48936.3.peg.4503"/>
<name>A0A0B8ZXA6_9SPHN</name>